<sequence>MANLSQIAKVVISLSTASIKKASFGIPLVVSPTTAFTERVRIYSDPDAAVTDKLGADTLRAVNAAFAQSPRPAYVYVGRRDLGAATISLALTSVTPGNIFSFNFGGESVSYTALADDGIPEVLAGLNTAAAAVSGFSEAFTSKVNANDITLNPKDASKAFALTAGNNVNIASTGSATNVAADLVAINRANKAWYGFCLVEHVDALTLQAAIWAESQTKLFFGLSNSPEILDPEVSTDIASQLMRGQYFRTALIVHKDASEYPDAAWMGRCFTIEPGGEVWALKPLSTIQPSDWSDTEQSTIWAKNANTYEEYSEGYYLTNPGKVSGGEWIDIIRSRDFAVDTIQKDVASGMIRAKKIPYTNPGIQTLVNIVRGSMVKLQRAGVLAPDEVNSEGATVPGFVITYPNAADVDADTKASRKLYLSFVGLLAGAIQVTDITGTLAYSYEAA</sequence>
<reference evidence="1 2" key="1">
    <citation type="submission" date="2019-04" db="EMBL/GenBank/DDBJ databases">
        <title>Complete genome sequence of Pantoea sp. infecting bacteriophage vB_PagM_AAM37.</title>
        <authorList>
            <person name="Truncaite L."/>
            <person name="Simoliuniene M."/>
            <person name="Zajanckauskaite A."/>
            <person name="Meskys R."/>
            <person name="Simoliunas E."/>
        </authorList>
    </citation>
    <scope>NUCLEOTIDE SEQUENCE [LARGE SCALE GENOMIC DNA]</scope>
    <source>
        <strain evidence="1">AAM37</strain>
    </source>
</reference>
<accession>A0A513ZYC7</accession>
<proteinExistence type="predicted"/>
<organism evidence="1 2">
    <name type="scientific">Pantoea phage vB_PagM_AAM37</name>
    <dbReference type="NCBI Taxonomy" id="2588093"/>
    <lineage>
        <taxon>Viruses</taxon>
        <taxon>Duplodnaviria</taxon>
        <taxon>Heunggongvirae</taxon>
        <taxon>Uroviricota</taxon>
        <taxon>Caudoviricetes</taxon>
        <taxon>Dibbivirus</taxon>
        <taxon>Dibbivirus AAM37</taxon>
    </lineage>
</organism>
<dbReference type="InterPro" id="IPR021808">
    <property type="entry name" value="DUF3383"/>
</dbReference>
<dbReference type="Proteomes" id="UP000317930">
    <property type="component" value="Segment"/>
</dbReference>
<name>A0A513ZYC7_9CAUD</name>
<gene>
    <name evidence="1" type="ORF">AAM37_gp16</name>
</gene>
<dbReference type="EMBL" id="MK798143">
    <property type="protein sequence ID" value="QDH45687.1"/>
    <property type="molecule type" value="Genomic_DNA"/>
</dbReference>
<keyword evidence="2" id="KW-1185">Reference proteome</keyword>
<evidence type="ECO:0000313" key="1">
    <source>
        <dbReference type="EMBL" id="QDH45687.1"/>
    </source>
</evidence>
<evidence type="ECO:0000313" key="2">
    <source>
        <dbReference type="Proteomes" id="UP000317930"/>
    </source>
</evidence>
<dbReference type="Pfam" id="PF11863">
    <property type="entry name" value="DUF3383"/>
    <property type="match status" value="1"/>
</dbReference>
<protein>
    <submittedName>
        <fullName evidence="1">Tail sheath protein</fullName>
    </submittedName>
</protein>